<reference evidence="2 3" key="1">
    <citation type="submission" date="2015-11" db="EMBL/GenBank/DDBJ databases">
        <title>Expanding the genomic diversity of Burkholderia species for the development of highly accurate diagnostics.</title>
        <authorList>
            <person name="Sahl J."/>
            <person name="Keim P."/>
            <person name="Wagner D."/>
        </authorList>
    </citation>
    <scope>NUCLEOTIDE SEQUENCE [LARGE SCALE GENOMIC DNA]</scope>
    <source>
        <strain evidence="2 3">MSMB378WGS</strain>
    </source>
</reference>
<comment type="caution">
    <text evidence="2">The sequence shown here is derived from an EMBL/GenBank/DDBJ whole genome shotgun (WGS) entry which is preliminary data.</text>
</comment>
<keyword evidence="1" id="KW-1133">Transmembrane helix</keyword>
<dbReference type="RefSeq" id="WP_060190436.1">
    <property type="nucleotide sequence ID" value="NZ_LPJS01000024.1"/>
</dbReference>
<feature type="transmembrane region" description="Helical" evidence="1">
    <location>
        <begin position="108"/>
        <end position="130"/>
    </location>
</feature>
<evidence type="ECO:0008006" key="4">
    <source>
        <dbReference type="Google" id="ProtNLM"/>
    </source>
</evidence>
<evidence type="ECO:0000313" key="3">
    <source>
        <dbReference type="Proteomes" id="UP000063236"/>
    </source>
</evidence>
<feature type="transmembrane region" description="Helical" evidence="1">
    <location>
        <begin position="9"/>
        <end position="27"/>
    </location>
</feature>
<name>A0AAW3PCB6_9BURK</name>
<evidence type="ECO:0000313" key="2">
    <source>
        <dbReference type="EMBL" id="KWF49330.1"/>
    </source>
</evidence>
<accession>A0AAW3PCB6</accession>
<organism evidence="2 3">
    <name type="scientific">Burkholderia diffusa</name>
    <dbReference type="NCBI Taxonomy" id="488732"/>
    <lineage>
        <taxon>Bacteria</taxon>
        <taxon>Pseudomonadati</taxon>
        <taxon>Pseudomonadota</taxon>
        <taxon>Betaproteobacteria</taxon>
        <taxon>Burkholderiales</taxon>
        <taxon>Burkholderiaceae</taxon>
        <taxon>Burkholderia</taxon>
        <taxon>Burkholderia cepacia complex</taxon>
    </lineage>
</organism>
<feature type="transmembrane region" description="Helical" evidence="1">
    <location>
        <begin position="70"/>
        <end position="88"/>
    </location>
</feature>
<dbReference type="Proteomes" id="UP000063236">
    <property type="component" value="Unassembled WGS sequence"/>
</dbReference>
<protein>
    <recommendedName>
        <fullName evidence="4">Transmembrane protein</fullName>
    </recommendedName>
</protein>
<dbReference type="AlphaFoldDB" id="A0AAW3PCB6"/>
<proteinExistence type="predicted"/>
<dbReference type="EMBL" id="LPJV01000042">
    <property type="protein sequence ID" value="KWF49330.1"/>
    <property type="molecule type" value="Genomic_DNA"/>
</dbReference>
<keyword evidence="1" id="KW-0812">Transmembrane</keyword>
<sequence>MSNRNNDDGIIPLVIILVGGGIAYAVWQFSTLFGLDMSTGASVMGRLVGVAILAVLAWKFGGGSDLIGLGNIWPILLGLVWVSWWPALDYWATNSEPHFSLTDENVTVWFNAWYTELGVLIAFVGGGYLIKKVSRGY</sequence>
<evidence type="ECO:0000256" key="1">
    <source>
        <dbReference type="SAM" id="Phobius"/>
    </source>
</evidence>
<keyword evidence="1" id="KW-0472">Membrane</keyword>
<feature type="transmembrane region" description="Helical" evidence="1">
    <location>
        <begin position="39"/>
        <end position="58"/>
    </location>
</feature>
<gene>
    <name evidence="2" type="ORF">WL88_22175</name>
</gene>